<gene>
    <name evidence="1" type="ORF">Tci_639512</name>
</gene>
<reference evidence="1" key="1">
    <citation type="journal article" date="2019" name="Sci. Rep.">
        <title>Draft genome of Tanacetum cinerariifolium, the natural source of mosquito coil.</title>
        <authorList>
            <person name="Yamashiro T."/>
            <person name="Shiraishi A."/>
            <person name="Satake H."/>
            <person name="Nakayama K."/>
        </authorList>
    </citation>
    <scope>NUCLEOTIDE SEQUENCE</scope>
</reference>
<proteinExistence type="predicted"/>
<sequence length="272" mass="31205">MTTLAEHIIVVGAKNRPPMLEKSMYNSWESRIHLFTKENKNGRMMLDSIDEGLVVYPTVVGEDGHTRPKKYFELTEAQQLQDDCDVQAKNIILHGLPPDVYALVNHQEAAKDVWDRVKLLIKGTKLSYQERKCRSYNLFDKFSSIQDETLYVYYWRFSQLINDMHTIRMTMQQQGEDLIDCINKAMAFLSVVALREIATTSKGKYVAGQAMVVKFYNCLGEGHMAKQSTQPKRPRSSTWFKEKLMLVEAQEAGQILDEEQLAFIADPGIAKV</sequence>
<dbReference type="EMBL" id="BKCJ010466783">
    <property type="protein sequence ID" value="GFA67540.1"/>
    <property type="molecule type" value="Genomic_DNA"/>
</dbReference>
<organism evidence="1">
    <name type="scientific">Tanacetum cinerariifolium</name>
    <name type="common">Dalmatian daisy</name>
    <name type="synonym">Chrysanthemum cinerariifolium</name>
    <dbReference type="NCBI Taxonomy" id="118510"/>
    <lineage>
        <taxon>Eukaryota</taxon>
        <taxon>Viridiplantae</taxon>
        <taxon>Streptophyta</taxon>
        <taxon>Embryophyta</taxon>
        <taxon>Tracheophyta</taxon>
        <taxon>Spermatophyta</taxon>
        <taxon>Magnoliopsida</taxon>
        <taxon>eudicotyledons</taxon>
        <taxon>Gunneridae</taxon>
        <taxon>Pentapetalae</taxon>
        <taxon>asterids</taxon>
        <taxon>campanulids</taxon>
        <taxon>Asterales</taxon>
        <taxon>Asteraceae</taxon>
        <taxon>Asteroideae</taxon>
        <taxon>Anthemideae</taxon>
        <taxon>Anthemidinae</taxon>
        <taxon>Tanacetum</taxon>
    </lineage>
</organism>
<protein>
    <recommendedName>
        <fullName evidence="2">Integrase, catalytic region, zinc finger, CCHC-type, peptidase aspartic, catalytic</fullName>
    </recommendedName>
</protein>
<evidence type="ECO:0000313" key="1">
    <source>
        <dbReference type="EMBL" id="GFA67540.1"/>
    </source>
</evidence>
<dbReference type="AlphaFoldDB" id="A0A699JZQ9"/>
<evidence type="ECO:0008006" key="2">
    <source>
        <dbReference type="Google" id="ProtNLM"/>
    </source>
</evidence>
<comment type="caution">
    <text evidence="1">The sequence shown here is derived from an EMBL/GenBank/DDBJ whole genome shotgun (WGS) entry which is preliminary data.</text>
</comment>
<accession>A0A699JZQ9</accession>
<name>A0A699JZQ9_TANCI</name>